<protein>
    <submittedName>
        <fullName evidence="1">Uncharacterized protein</fullName>
    </submittedName>
</protein>
<name>B9CXT4_CAMRE</name>
<evidence type="ECO:0000313" key="2">
    <source>
        <dbReference type="Proteomes" id="UP000003082"/>
    </source>
</evidence>
<reference evidence="1 2" key="1">
    <citation type="submission" date="2008-08" db="EMBL/GenBank/DDBJ databases">
        <authorList>
            <person name="Madupu R."/>
            <person name="Durkin A.S."/>
            <person name="Torralba M."/>
            <person name="Methe B."/>
            <person name="Sutton G.G."/>
            <person name="Strausberg R.L."/>
            <person name="Nelson K.E."/>
        </authorList>
    </citation>
    <scope>NUCLEOTIDE SEQUENCE [LARGE SCALE GENOMIC DNA]</scope>
    <source>
        <strain evidence="1 2">RM3267</strain>
    </source>
</reference>
<dbReference type="AlphaFoldDB" id="B9CXT4"/>
<dbReference type="EMBL" id="ACFU01000001">
    <property type="protein sequence ID" value="EEF15392.1"/>
    <property type="molecule type" value="Genomic_DNA"/>
</dbReference>
<comment type="caution">
    <text evidence="1">The sequence shown here is derived from an EMBL/GenBank/DDBJ whole genome shotgun (WGS) entry which is preliminary data.</text>
</comment>
<gene>
    <name evidence="1" type="ORF">CAMRE0001_0123</name>
</gene>
<evidence type="ECO:0000313" key="1">
    <source>
        <dbReference type="EMBL" id="EEF15392.1"/>
    </source>
</evidence>
<keyword evidence="2" id="KW-1185">Reference proteome</keyword>
<dbReference type="Proteomes" id="UP000003082">
    <property type="component" value="Unassembled WGS sequence"/>
</dbReference>
<proteinExistence type="predicted"/>
<accession>B9CXT4</accession>
<sequence>MKSPNRKIRKFTLTRKSAKIIAHSCESAVFAFYPHRAFYGERF</sequence>
<organism evidence="1 2">
    <name type="scientific">Campylobacter rectus RM3267</name>
    <dbReference type="NCBI Taxonomy" id="553218"/>
    <lineage>
        <taxon>Bacteria</taxon>
        <taxon>Pseudomonadati</taxon>
        <taxon>Campylobacterota</taxon>
        <taxon>Epsilonproteobacteria</taxon>
        <taxon>Campylobacterales</taxon>
        <taxon>Campylobacteraceae</taxon>
        <taxon>Campylobacter</taxon>
    </lineage>
</organism>